<keyword evidence="6 7" id="KW-0472">Membrane</keyword>
<comment type="similarity">
    <text evidence="2">Belongs to the bacterial sugar transferase family.</text>
</comment>
<gene>
    <name evidence="9" type="ORF">CW751_04160</name>
</gene>
<feature type="transmembrane region" description="Helical" evidence="7">
    <location>
        <begin position="83"/>
        <end position="104"/>
    </location>
</feature>
<evidence type="ECO:0000256" key="1">
    <source>
        <dbReference type="ARBA" id="ARBA00004141"/>
    </source>
</evidence>
<protein>
    <submittedName>
        <fullName evidence="9">Sugar transferase</fullName>
    </submittedName>
</protein>
<evidence type="ECO:0000259" key="8">
    <source>
        <dbReference type="Pfam" id="PF02397"/>
    </source>
</evidence>
<feature type="transmembrane region" description="Helical" evidence="7">
    <location>
        <begin position="44"/>
        <end position="62"/>
    </location>
</feature>
<dbReference type="OrthoDB" id="9808602at2"/>
<feature type="transmembrane region" description="Helical" evidence="7">
    <location>
        <begin position="279"/>
        <end position="303"/>
    </location>
</feature>
<keyword evidence="5 7" id="KW-1133">Transmembrane helix</keyword>
<dbReference type="PANTHER" id="PTHR30576">
    <property type="entry name" value="COLANIC BIOSYNTHESIS UDP-GLUCOSE LIPID CARRIER TRANSFERASE"/>
    <property type="match status" value="1"/>
</dbReference>
<dbReference type="InterPro" id="IPR017475">
    <property type="entry name" value="EPS_sugar_tfrase"/>
</dbReference>
<evidence type="ECO:0000256" key="3">
    <source>
        <dbReference type="ARBA" id="ARBA00022679"/>
    </source>
</evidence>
<dbReference type="EMBL" id="PJNI01000002">
    <property type="protein sequence ID" value="PKR81728.1"/>
    <property type="molecule type" value="Genomic_DNA"/>
</dbReference>
<keyword evidence="10" id="KW-1185">Reference proteome</keyword>
<evidence type="ECO:0000256" key="7">
    <source>
        <dbReference type="SAM" id="Phobius"/>
    </source>
</evidence>
<feature type="domain" description="Bacterial sugar transferase" evidence="8">
    <location>
        <begin position="277"/>
        <end position="460"/>
    </location>
</feature>
<feature type="transmembrane region" description="Helical" evidence="7">
    <location>
        <begin position="9"/>
        <end position="28"/>
    </location>
</feature>
<evidence type="ECO:0000256" key="4">
    <source>
        <dbReference type="ARBA" id="ARBA00022692"/>
    </source>
</evidence>
<dbReference type="PANTHER" id="PTHR30576:SF0">
    <property type="entry name" value="UNDECAPRENYL-PHOSPHATE N-ACETYLGALACTOSAMINYL 1-PHOSPHATE TRANSFERASE-RELATED"/>
    <property type="match status" value="1"/>
</dbReference>
<dbReference type="GO" id="GO:0016020">
    <property type="term" value="C:membrane"/>
    <property type="evidence" value="ECO:0007669"/>
    <property type="project" value="UniProtKB-SubCell"/>
</dbReference>
<keyword evidence="3 9" id="KW-0808">Transferase</keyword>
<evidence type="ECO:0000256" key="5">
    <source>
        <dbReference type="ARBA" id="ARBA00022989"/>
    </source>
</evidence>
<name>A0A2I0R570_9FLAO</name>
<keyword evidence="4 7" id="KW-0812">Transmembrane</keyword>
<dbReference type="GO" id="GO:0016780">
    <property type="term" value="F:phosphotransferase activity, for other substituted phosphate groups"/>
    <property type="evidence" value="ECO:0007669"/>
    <property type="project" value="TreeGrafter"/>
</dbReference>
<evidence type="ECO:0000313" key="10">
    <source>
        <dbReference type="Proteomes" id="UP000236654"/>
    </source>
</evidence>
<evidence type="ECO:0000313" key="9">
    <source>
        <dbReference type="EMBL" id="PKR81728.1"/>
    </source>
</evidence>
<accession>A0A2I0R570</accession>
<dbReference type="Pfam" id="PF02397">
    <property type="entry name" value="Bac_transf"/>
    <property type="match status" value="1"/>
</dbReference>
<dbReference type="RefSeq" id="WP_101333742.1">
    <property type="nucleotide sequence ID" value="NZ_PJNI01000002.1"/>
</dbReference>
<dbReference type="Pfam" id="PF13727">
    <property type="entry name" value="CoA_binding_3"/>
    <property type="match status" value="1"/>
</dbReference>
<proteinExistence type="inferred from homology"/>
<feature type="transmembrane region" description="Helical" evidence="7">
    <location>
        <begin position="110"/>
        <end position="132"/>
    </location>
</feature>
<dbReference type="Gene3D" id="3.40.50.720">
    <property type="entry name" value="NAD(P)-binding Rossmann-like Domain"/>
    <property type="match status" value="1"/>
</dbReference>
<comment type="caution">
    <text evidence="9">The sequence shown here is derived from an EMBL/GenBank/DDBJ whole genome shotgun (WGS) entry which is preliminary data.</text>
</comment>
<dbReference type="NCBIfam" id="TIGR03025">
    <property type="entry name" value="EPS_sugtrans"/>
    <property type="match status" value="1"/>
</dbReference>
<comment type="subcellular location">
    <subcellularLocation>
        <location evidence="1">Membrane</location>
        <topology evidence="1">Multi-pass membrane protein</topology>
    </subcellularLocation>
</comment>
<reference evidence="9 10" key="1">
    <citation type="submission" date="2017-12" db="EMBL/GenBank/DDBJ databases">
        <title>The draft genome sequence of Brumimicrobium saltpan LHR20.</title>
        <authorList>
            <person name="Do Z.-J."/>
            <person name="Luo H.-R."/>
        </authorList>
    </citation>
    <scope>NUCLEOTIDE SEQUENCE [LARGE SCALE GENOMIC DNA]</scope>
    <source>
        <strain evidence="9 10">LHR20</strain>
    </source>
</reference>
<dbReference type="AlphaFoldDB" id="A0A2I0R570"/>
<evidence type="ECO:0000256" key="6">
    <source>
        <dbReference type="ARBA" id="ARBA00023136"/>
    </source>
</evidence>
<dbReference type="Proteomes" id="UP000236654">
    <property type="component" value="Unassembled WGS sequence"/>
</dbReference>
<sequence length="464" mass="53292">MNQKYFKTLFIVLDSIAACIAWALFFIFRKTYIEHLPFEVSNRFYIGLLIVPLFWLAIYYFVGTYNNLRRVYFMRTLSQSLRAFLLGTLSIFFFLILDDEIAIHTDYYKLILFLFLTHSVLTLVPRLLLTYLNVKQISSRKAGFRTLLIGGSEKAISIYKEVNELPKGTGSIFVGFVNLNGIDNELSNELPHLGNTKDLEQIIDQHDIEEVIIALDSSEQEKLKKIINRIQGRDITIKISANTYDLISGSVKTTNIFGAILIEVDDVLMPHWQFVTKRLIDIFASSFAIILLLPVYIILAILVKSSSKGPVFFVQERIGKNGIPFNIIKFRTMVVNAELGGPQLSSSEDKRITSIGKFMRKVRLDEIPQFWNVIRGDMSLVGPRPERQYFIDKIAEREPQFLQLTKVKPGITSWGQVKFGYAENVDEMLQRMKYDLLYLKNMSLAIDFKILLYTIIIVLKGSGK</sequence>
<evidence type="ECO:0000256" key="2">
    <source>
        <dbReference type="ARBA" id="ARBA00006464"/>
    </source>
</evidence>
<organism evidence="9 10">
    <name type="scientific">Brumimicrobium salinarum</name>
    <dbReference type="NCBI Taxonomy" id="2058658"/>
    <lineage>
        <taxon>Bacteria</taxon>
        <taxon>Pseudomonadati</taxon>
        <taxon>Bacteroidota</taxon>
        <taxon>Flavobacteriia</taxon>
        <taxon>Flavobacteriales</taxon>
        <taxon>Crocinitomicaceae</taxon>
        <taxon>Brumimicrobium</taxon>
    </lineage>
</organism>
<dbReference type="InterPro" id="IPR003362">
    <property type="entry name" value="Bact_transf"/>
</dbReference>